<feature type="compositionally biased region" description="Acidic residues" evidence="1">
    <location>
        <begin position="423"/>
        <end position="432"/>
    </location>
</feature>
<feature type="compositionally biased region" description="Low complexity" evidence="1">
    <location>
        <begin position="205"/>
        <end position="266"/>
    </location>
</feature>
<feature type="compositionally biased region" description="Low complexity" evidence="1">
    <location>
        <begin position="512"/>
        <end position="528"/>
    </location>
</feature>
<feature type="compositionally biased region" description="Low complexity" evidence="1">
    <location>
        <begin position="183"/>
        <end position="197"/>
    </location>
</feature>
<comment type="caution">
    <text evidence="3">The sequence shown here is derived from an EMBL/GenBank/DDBJ whole genome shotgun (WGS) entry which is preliminary data.</text>
</comment>
<sequence length="741" mass="80686">MKTISILAFLVLARLIEANDLFQVKTIIDYQDLYLHINPNNFQVKLSHSSTDVFEFDESSNKLFCAGTNDIITYNKENCPYLMKFADESSSSVLGWSLDRQTLRFDHDLYFCGTKPPYSLLADPSGSANCRKLNIFRTVLEPKVEKEEEEEEYDGEEDDDDESLTEFESSTDFPTMTDESTEVEPSTTTESAISTTETSKDEESSTTVESTTTPKTTTTTSADSVTTTSKSNESLTTTESNESSTTTESKDSSTTTDESTPESSTTETDKTETTIEEQEEESTTSSQSEETEGPSGGNVDSTVAMVISAMFQGDRVYFYSDDKYITLLNGDLATFKIDDGYLQVNNNKWVNVNIERLLELVDNQEDATQGWIINDEGIFLVQDGFYSDSVSFSACGHDSGYRVYLGEENGCEPLNQFRIMNIEEDEIDETETTESTKTTETTKTTGPAETTDSAESTDDSNESSAPPPTEDPSDIPSATTTDEATVDPSDEQSIAPTSEPIDESTESEEPNESVTVTGDTTTDTSEQGLTTFTTETTATVTDCEDGDDSCTPRTTIRSTVITTHCPIVTKTEVETIVTDLTITLTTCIDETICEATTFVVSTTVVTTTLTTHSVVTEYVSSAHEGDGSSTIANEDKHNDAIVTPQETVAPDTNSPDADQEQPDSVEPDNETTDAPINVEDDATALISDEDTTTSTITTLIYITQSGDQPIKTPVPIFDNAANLAGSISLSSGVLLLILMLI</sequence>
<proteinExistence type="predicted"/>
<feature type="chain" id="PRO_5034031451" evidence="2">
    <location>
        <begin position="19"/>
        <end position="741"/>
    </location>
</feature>
<evidence type="ECO:0000313" key="3">
    <source>
        <dbReference type="EMBL" id="KAF6070800.1"/>
    </source>
</evidence>
<dbReference type="EMBL" id="JABWAD010000022">
    <property type="protein sequence ID" value="KAF6070800.1"/>
    <property type="molecule type" value="Genomic_DNA"/>
</dbReference>
<feature type="compositionally biased region" description="Low complexity" evidence="1">
    <location>
        <begin position="433"/>
        <end position="451"/>
    </location>
</feature>
<keyword evidence="2" id="KW-0732">Signal</keyword>
<feature type="compositionally biased region" description="Polar residues" evidence="1">
    <location>
        <begin position="646"/>
        <end position="656"/>
    </location>
</feature>
<accession>A0A8H6F481</accession>
<reference evidence="3 4" key="1">
    <citation type="submission" date="2020-03" db="EMBL/GenBank/DDBJ databases">
        <title>FDA dAtabase for Regulatory Grade micrObial Sequences (FDA-ARGOS): Supporting development and validation of Infectious Disease Dx tests.</title>
        <authorList>
            <person name="Campos J."/>
            <person name="Goldberg B."/>
            <person name="Tallon L."/>
            <person name="Sadzewicz L."/>
            <person name="Vavikolanu K."/>
            <person name="Mehta A."/>
            <person name="Aluvathingal J."/>
            <person name="Nadendla S."/>
            <person name="Nandy P."/>
            <person name="Geyer C."/>
            <person name="Yan Y."/>
            <person name="Sichtig H."/>
        </authorList>
    </citation>
    <scope>NUCLEOTIDE SEQUENCE [LARGE SCALE GENOMIC DNA]</scope>
    <source>
        <strain evidence="3 4">FDAARGOS_656</strain>
    </source>
</reference>
<feature type="compositionally biased region" description="Acidic residues" evidence="1">
    <location>
        <begin position="657"/>
        <end position="671"/>
    </location>
</feature>
<dbReference type="Proteomes" id="UP000536275">
    <property type="component" value="Unassembled WGS sequence"/>
</dbReference>
<organism evidence="3 4">
    <name type="scientific">Candida albicans</name>
    <name type="common">Yeast</name>
    <dbReference type="NCBI Taxonomy" id="5476"/>
    <lineage>
        <taxon>Eukaryota</taxon>
        <taxon>Fungi</taxon>
        <taxon>Dikarya</taxon>
        <taxon>Ascomycota</taxon>
        <taxon>Saccharomycotina</taxon>
        <taxon>Pichiomycetes</taxon>
        <taxon>Debaryomycetaceae</taxon>
        <taxon>Candida/Lodderomyces clade</taxon>
        <taxon>Candida</taxon>
    </lineage>
</organism>
<protein>
    <submittedName>
        <fullName evidence="3">Uncharacterized protein</fullName>
    </submittedName>
</protein>
<feature type="signal peptide" evidence="2">
    <location>
        <begin position="1"/>
        <end position="18"/>
    </location>
</feature>
<feature type="compositionally biased region" description="Acidic residues" evidence="1">
    <location>
        <begin position="500"/>
        <end position="511"/>
    </location>
</feature>
<feature type="region of interest" description="Disordered" evidence="1">
    <location>
        <begin position="142"/>
        <end position="300"/>
    </location>
</feature>
<feature type="region of interest" description="Disordered" evidence="1">
    <location>
        <begin position="646"/>
        <end position="681"/>
    </location>
</feature>
<evidence type="ECO:0000313" key="4">
    <source>
        <dbReference type="Proteomes" id="UP000536275"/>
    </source>
</evidence>
<evidence type="ECO:0000256" key="2">
    <source>
        <dbReference type="SAM" id="SignalP"/>
    </source>
</evidence>
<evidence type="ECO:0000256" key="1">
    <source>
        <dbReference type="SAM" id="MobiDB-lite"/>
    </source>
</evidence>
<gene>
    <name evidence="3" type="ORF">FOB64_001877</name>
</gene>
<name>A0A8H6F481_CANAX</name>
<feature type="compositionally biased region" description="Acidic residues" evidence="1">
    <location>
        <begin position="147"/>
        <end position="165"/>
    </location>
</feature>
<dbReference type="AlphaFoldDB" id="A0A8H6F481"/>
<feature type="region of interest" description="Disordered" evidence="1">
    <location>
        <begin position="423"/>
        <end position="528"/>
    </location>
</feature>